<keyword evidence="2" id="KW-1185">Reference proteome</keyword>
<dbReference type="EMBL" id="CAJHNJ030000066">
    <property type="protein sequence ID" value="CAG9133685.1"/>
    <property type="molecule type" value="Genomic_DNA"/>
</dbReference>
<dbReference type="InterPro" id="IPR022773">
    <property type="entry name" value="Siva"/>
</dbReference>
<organism evidence="1 2">
    <name type="scientific">Plutella xylostella</name>
    <name type="common">Diamondback moth</name>
    <name type="synonym">Plutella maculipennis</name>
    <dbReference type="NCBI Taxonomy" id="51655"/>
    <lineage>
        <taxon>Eukaryota</taxon>
        <taxon>Metazoa</taxon>
        <taxon>Ecdysozoa</taxon>
        <taxon>Arthropoda</taxon>
        <taxon>Hexapoda</taxon>
        <taxon>Insecta</taxon>
        <taxon>Pterygota</taxon>
        <taxon>Neoptera</taxon>
        <taxon>Endopterygota</taxon>
        <taxon>Lepidoptera</taxon>
        <taxon>Glossata</taxon>
        <taxon>Ditrysia</taxon>
        <taxon>Yponomeutoidea</taxon>
        <taxon>Plutellidae</taxon>
        <taxon>Plutella</taxon>
    </lineage>
</organism>
<evidence type="ECO:0000313" key="1">
    <source>
        <dbReference type="EMBL" id="CAG9133685.1"/>
    </source>
</evidence>
<dbReference type="Pfam" id="PF05458">
    <property type="entry name" value="Siva"/>
    <property type="match status" value="1"/>
</dbReference>
<dbReference type="AlphaFoldDB" id="A0A8S4FYL4"/>
<dbReference type="Proteomes" id="UP000653454">
    <property type="component" value="Unassembled WGS sequence"/>
</dbReference>
<gene>
    <name evidence="1" type="ORF">PLXY2_LOCUS12004</name>
</gene>
<dbReference type="GO" id="GO:0097191">
    <property type="term" value="P:extrinsic apoptotic signaling pathway"/>
    <property type="evidence" value="ECO:0007669"/>
    <property type="project" value="TreeGrafter"/>
</dbReference>
<proteinExistence type="predicted"/>
<evidence type="ECO:0000313" key="2">
    <source>
        <dbReference type="Proteomes" id="UP000653454"/>
    </source>
</evidence>
<dbReference type="GO" id="GO:0005175">
    <property type="term" value="F:CD27 receptor binding"/>
    <property type="evidence" value="ECO:0007669"/>
    <property type="project" value="TreeGrafter"/>
</dbReference>
<reference evidence="1" key="1">
    <citation type="submission" date="2020-11" db="EMBL/GenBank/DDBJ databases">
        <authorList>
            <person name="Whiteford S."/>
        </authorList>
    </citation>
    <scope>NUCLEOTIDE SEQUENCE</scope>
</reference>
<accession>A0A8S4FYL4</accession>
<dbReference type="PANTHER" id="PTHR14365">
    <property type="entry name" value="APOPTOSIS REGULATORY PROTEIN SIVA"/>
    <property type="match status" value="1"/>
</dbReference>
<name>A0A8S4FYL4_PLUXY</name>
<comment type="caution">
    <text evidence="1">The sequence shown here is derived from an EMBL/GenBank/DDBJ whole genome shotgun (WGS) entry which is preliminary data.</text>
</comment>
<protein>
    <submittedName>
        <fullName evidence="1">(diamondback moth) hypothetical protein</fullName>
    </submittedName>
</protein>
<sequence>MAKRANPYIEDYITQSKVHYGVKQFNNNEERLKKVYEKTLQLLFKGAKKLPTSDATLHTDTPNNIKKDNMKQLCIGKNMALEHSEITVHKAVEPEQCSCRPGAARGRCAYCEASQCCCRLSLCAQCERSYCSRCSLVGSEGAQICVSCYN</sequence>
<dbReference type="PANTHER" id="PTHR14365:SF1">
    <property type="entry name" value="APOPTOSIS REGULATORY PROTEIN SIVA"/>
    <property type="match status" value="1"/>
</dbReference>